<dbReference type="InterPro" id="IPR036397">
    <property type="entry name" value="RNaseH_sf"/>
</dbReference>
<keyword evidence="2" id="KW-1185">Reference proteome</keyword>
<sequence>MRDATIGVDYSMSSPSVCVSRDGKIQFFYVNANEKLCHSFEHGNVSVTGIHYNSANINNQKKVKLRERHTDTERFITLSLIFDKFIGETETEETAVFEAYAFGAKGRLAQIGENTGTLKAVLKSKGYKIETISPTTVKKYAFGSGKAEKTDMADMWFAEFGFHVHEYLACDKGASPASDVIDSYYVLEAWKNAPEDSEEKG</sequence>
<dbReference type="Gene3D" id="3.30.420.10">
    <property type="entry name" value="Ribonuclease H-like superfamily/Ribonuclease H"/>
    <property type="match status" value="1"/>
</dbReference>
<dbReference type="Proteomes" id="UP000646667">
    <property type="component" value="Segment"/>
</dbReference>
<protein>
    <submittedName>
        <fullName evidence="1">Putative crossover junction endodeoxyribonuclease protein</fullName>
    </submittedName>
</protein>
<evidence type="ECO:0000313" key="1">
    <source>
        <dbReference type="EMBL" id="QIG73905.1"/>
    </source>
</evidence>
<proteinExistence type="predicted"/>
<reference evidence="1 2" key="1">
    <citation type="submission" date="2020-01" db="EMBL/GenBank/DDBJ databases">
        <title>Patterns of diversity and host range of bacteriophage communities associated with bean-nodulatin bacteria.</title>
        <authorList>
            <person name="Vann Cauwenberghe J."/>
            <person name="Santamaria R.I."/>
            <person name="Bustos P."/>
            <person name="Juarez S."/>
            <person name="Gonzalez V."/>
        </authorList>
    </citation>
    <scope>NUCLEOTIDE SEQUENCE [LARGE SCALE GENOMIC DNA]</scope>
    <source>
        <strain evidence="2">RHph</strain>
    </source>
</reference>
<gene>
    <name evidence="1" type="ORF">EVC06_130</name>
</gene>
<organism evidence="1 2">
    <name type="scientific">Rhizobium phage RHph_N34</name>
    <dbReference type="NCBI Taxonomy" id="2509586"/>
    <lineage>
        <taxon>Viruses</taxon>
        <taxon>Duplodnaviria</taxon>
        <taxon>Heunggongvirae</taxon>
        <taxon>Uroviricota</taxon>
        <taxon>Caudoviricetes</taxon>
        <taxon>Pootjesviridae</taxon>
        <taxon>Staniewskivirinae</taxon>
        <taxon>Trinifflemingvirus</taxon>
        <taxon>Trinifflemingvirus N34</taxon>
    </lineage>
</organism>
<dbReference type="EMBL" id="MN988534">
    <property type="protein sequence ID" value="QIG73905.1"/>
    <property type="molecule type" value="Genomic_DNA"/>
</dbReference>
<name>A0A7S5UX25_9CAUD</name>
<accession>A0A7S5UX25</accession>
<evidence type="ECO:0000313" key="2">
    <source>
        <dbReference type="Proteomes" id="UP000646667"/>
    </source>
</evidence>
<dbReference type="GO" id="GO:0003676">
    <property type="term" value="F:nucleic acid binding"/>
    <property type="evidence" value="ECO:0007669"/>
    <property type="project" value="InterPro"/>
</dbReference>